<dbReference type="PRINTS" id="PR01438">
    <property type="entry name" value="UNVRSLSTRESS"/>
</dbReference>
<dbReference type="Proteomes" id="UP000242146">
    <property type="component" value="Unassembled WGS sequence"/>
</dbReference>
<dbReference type="InterPro" id="IPR014729">
    <property type="entry name" value="Rossmann-like_a/b/a_fold"/>
</dbReference>
<dbReference type="SUPFAM" id="SSF52402">
    <property type="entry name" value="Adenine nucleotide alpha hydrolases-like"/>
    <property type="match status" value="1"/>
</dbReference>
<keyword evidence="3" id="KW-1185">Reference proteome</keyword>
<keyword evidence="2" id="KW-0378">Hydrolase</keyword>
<evidence type="ECO:0000313" key="3">
    <source>
        <dbReference type="Proteomes" id="UP000242146"/>
    </source>
</evidence>
<sequence length="148" mass="16660">MRNIVVAIDPLTEEAAKVIAWSMDNFLRPDDNIHLAVVVLKDADLADAGCIVSDNVESLEHELYDKMQMALQKAMDQLKSKGLTQIEAHVLEAHSKQTCKCLVQFLNKQSTDCLIMGCRNLKGFKRYFMGSFSDYVQTHVDCPVLIVK</sequence>
<dbReference type="OrthoDB" id="843225at2759"/>
<dbReference type="InterPro" id="IPR006015">
    <property type="entry name" value="Universal_stress_UspA"/>
</dbReference>
<dbReference type="GO" id="GO:0016787">
    <property type="term" value="F:hydrolase activity"/>
    <property type="evidence" value="ECO:0007669"/>
    <property type="project" value="UniProtKB-KW"/>
</dbReference>
<name>A0A1X2GHU1_9FUNG</name>
<dbReference type="Pfam" id="PF00582">
    <property type="entry name" value="Usp"/>
    <property type="match status" value="1"/>
</dbReference>
<accession>A0A1X2GHU1</accession>
<dbReference type="CDD" id="cd23659">
    <property type="entry name" value="USP_At3g01520-like"/>
    <property type="match status" value="1"/>
</dbReference>
<dbReference type="PANTHER" id="PTHR31964">
    <property type="entry name" value="ADENINE NUCLEOTIDE ALPHA HYDROLASES-LIKE SUPERFAMILY PROTEIN"/>
    <property type="match status" value="1"/>
</dbReference>
<dbReference type="Gene3D" id="3.40.50.620">
    <property type="entry name" value="HUPs"/>
    <property type="match status" value="1"/>
</dbReference>
<gene>
    <name evidence="2" type="ORF">DM01DRAFT_1407577</name>
</gene>
<dbReference type="InterPro" id="IPR006016">
    <property type="entry name" value="UspA"/>
</dbReference>
<reference evidence="2 3" key="1">
    <citation type="submission" date="2016-07" db="EMBL/GenBank/DDBJ databases">
        <title>Pervasive Adenine N6-methylation of Active Genes in Fungi.</title>
        <authorList>
            <consortium name="DOE Joint Genome Institute"/>
            <person name="Mondo S.J."/>
            <person name="Dannebaum R.O."/>
            <person name="Kuo R.C."/>
            <person name="Labutti K."/>
            <person name="Haridas S."/>
            <person name="Kuo A."/>
            <person name="Salamov A."/>
            <person name="Ahrendt S.R."/>
            <person name="Lipzen A."/>
            <person name="Sullivan W."/>
            <person name="Andreopoulos W.B."/>
            <person name="Clum A."/>
            <person name="Lindquist E."/>
            <person name="Daum C."/>
            <person name="Ramamoorthy G.K."/>
            <person name="Gryganskyi A."/>
            <person name="Culley D."/>
            <person name="Magnuson J.K."/>
            <person name="James T.Y."/>
            <person name="O'Malley M.A."/>
            <person name="Stajich J.E."/>
            <person name="Spatafora J.W."/>
            <person name="Visel A."/>
            <person name="Grigoriev I.V."/>
        </authorList>
    </citation>
    <scope>NUCLEOTIDE SEQUENCE [LARGE SCALE GENOMIC DNA]</scope>
    <source>
        <strain evidence="2 3">NRRL 3301</strain>
    </source>
</reference>
<dbReference type="PANTHER" id="PTHR31964:SF113">
    <property type="entry name" value="USPA DOMAIN-CONTAINING PROTEIN"/>
    <property type="match status" value="1"/>
</dbReference>
<protein>
    <submittedName>
        <fullName evidence="2">Adenine nucleotide alpha hydrolases-like protein</fullName>
    </submittedName>
</protein>
<organism evidence="2 3">
    <name type="scientific">Hesseltinella vesiculosa</name>
    <dbReference type="NCBI Taxonomy" id="101127"/>
    <lineage>
        <taxon>Eukaryota</taxon>
        <taxon>Fungi</taxon>
        <taxon>Fungi incertae sedis</taxon>
        <taxon>Mucoromycota</taxon>
        <taxon>Mucoromycotina</taxon>
        <taxon>Mucoromycetes</taxon>
        <taxon>Mucorales</taxon>
        <taxon>Cunninghamellaceae</taxon>
        <taxon>Hesseltinella</taxon>
    </lineage>
</organism>
<evidence type="ECO:0000313" key="2">
    <source>
        <dbReference type="EMBL" id="ORX54066.1"/>
    </source>
</evidence>
<dbReference type="EMBL" id="MCGT01000014">
    <property type="protein sequence ID" value="ORX54066.1"/>
    <property type="molecule type" value="Genomic_DNA"/>
</dbReference>
<proteinExistence type="predicted"/>
<feature type="domain" description="UspA" evidence="1">
    <location>
        <begin position="1"/>
        <end position="148"/>
    </location>
</feature>
<dbReference type="AlphaFoldDB" id="A0A1X2GHU1"/>
<evidence type="ECO:0000259" key="1">
    <source>
        <dbReference type="Pfam" id="PF00582"/>
    </source>
</evidence>
<comment type="caution">
    <text evidence="2">The sequence shown here is derived from an EMBL/GenBank/DDBJ whole genome shotgun (WGS) entry which is preliminary data.</text>
</comment>